<name>A0A075P1L9_9ALTE</name>
<keyword evidence="2" id="KW-1185">Reference proteome</keyword>
<dbReference type="AlphaFoldDB" id="A0A075P1L9"/>
<dbReference type="Proteomes" id="UP000056090">
    <property type="component" value="Chromosome"/>
</dbReference>
<protein>
    <recommendedName>
        <fullName evidence="3">DUF2797 domain-containing protein</fullName>
    </recommendedName>
</protein>
<reference evidence="1 2" key="1">
    <citation type="submission" date="2014-06" db="EMBL/GenBank/DDBJ databases">
        <title>Genomes of Alteromonas australica, a world apart.</title>
        <authorList>
            <person name="Gonzaga A."/>
            <person name="Lopez-Perez M."/>
            <person name="Rodriguez-Valera F."/>
        </authorList>
    </citation>
    <scope>NUCLEOTIDE SEQUENCE [LARGE SCALE GENOMIC DNA]</scope>
    <source>
        <strain evidence="1 2">H 17</strain>
    </source>
</reference>
<dbReference type="EMBL" id="CP008849">
    <property type="protein sequence ID" value="AIF98820.1"/>
    <property type="molecule type" value="Genomic_DNA"/>
</dbReference>
<evidence type="ECO:0008006" key="3">
    <source>
        <dbReference type="Google" id="ProtNLM"/>
    </source>
</evidence>
<evidence type="ECO:0000313" key="1">
    <source>
        <dbReference type="EMBL" id="AIF98820.1"/>
    </source>
</evidence>
<sequence length="279" mass="31378">MATVYSGALRKMRTKADTNNNVVYQLPIGEHTLDINPLIGQKVSLTFTGEIHCVHCARKTKKSFNQGYCYPCLISLAQCDSCIIKPEKCHYHEGTCREPEWGEEHCFSDHFVYLANTGTVKVGITRHVTDAVSSRWMDQGATQATVMLRVPDRLTSGVVETFCKSYIADKTNWRTMLKGAPESVDLNAVKQELLAKISDDLNAEKQEKGLQAVSEVEGPIFDIHYPVEEYPVKIKSINLDKTPAFEGVLKGVKGQYWLLDEDRVINIRKYAGYQVELAL</sequence>
<dbReference type="KEGG" id="aal:EP13_09095"/>
<gene>
    <name evidence="1" type="ORF">EP13_09095</name>
</gene>
<dbReference type="GeneID" id="78255067"/>
<organism evidence="1 2">
    <name type="scientific">Alteromonas australica</name>
    <dbReference type="NCBI Taxonomy" id="589873"/>
    <lineage>
        <taxon>Bacteria</taxon>
        <taxon>Pseudomonadati</taxon>
        <taxon>Pseudomonadota</taxon>
        <taxon>Gammaproteobacteria</taxon>
        <taxon>Alteromonadales</taxon>
        <taxon>Alteromonadaceae</taxon>
        <taxon>Alteromonas/Salinimonas group</taxon>
        <taxon>Alteromonas</taxon>
    </lineage>
</organism>
<evidence type="ECO:0000313" key="2">
    <source>
        <dbReference type="Proteomes" id="UP000056090"/>
    </source>
</evidence>
<dbReference type="eggNOG" id="ENOG502Z7J9">
    <property type="taxonomic scope" value="Bacteria"/>
</dbReference>
<dbReference type="InterPro" id="IPR021246">
    <property type="entry name" value="DUF2797"/>
</dbReference>
<dbReference type="RefSeq" id="WP_044056976.1">
    <property type="nucleotide sequence ID" value="NZ_CBCSKJ010000003.1"/>
</dbReference>
<accession>A0A075P1L9</accession>
<dbReference type="Pfam" id="PF10977">
    <property type="entry name" value="DUF2797"/>
    <property type="match status" value="1"/>
</dbReference>
<proteinExistence type="predicted"/>